<keyword evidence="2" id="KW-1185">Reference proteome</keyword>
<evidence type="ECO:0000313" key="2">
    <source>
        <dbReference type="Proteomes" id="UP000324974"/>
    </source>
</evidence>
<sequence>MTLAESLEPRLSNWTPTARETWEEAFADAGWTVGLTADHNGVVGTRAWELTLARTGETPAGLTTQAWAEKIAARSSGLLERIKLLEVDAVRDEAILRSDTPSKKGDVVSYYEIILHGTNKAAVRRYSADRKAGTKREQVAFAVTHETLMKLVNDITG</sequence>
<dbReference type="EMBL" id="CP042425">
    <property type="protein sequence ID" value="QEL16035.1"/>
    <property type="molecule type" value="Genomic_DNA"/>
</dbReference>
<gene>
    <name evidence="1" type="ORF">PX52LOC_02973</name>
</gene>
<dbReference type="AlphaFoldDB" id="A0A5C1ABS4"/>
<accession>A0A5C1ABS4</accession>
<proteinExistence type="predicted"/>
<name>A0A5C1ABS4_9BACT</name>
<dbReference type="Proteomes" id="UP000324974">
    <property type="component" value="Chromosome"/>
</dbReference>
<protein>
    <submittedName>
        <fullName evidence="1">Uncharacterized protein</fullName>
    </submittedName>
</protein>
<organism evidence="1 2">
    <name type="scientific">Limnoglobus roseus</name>
    <dbReference type="NCBI Taxonomy" id="2598579"/>
    <lineage>
        <taxon>Bacteria</taxon>
        <taxon>Pseudomonadati</taxon>
        <taxon>Planctomycetota</taxon>
        <taxon>Planctomycetia</taxon>
        <taxon>Gemmatales</taxon>
        <taxon>Gemmataceae</taxon>
        <taxon>Limnoglobus</taxon>
    </lineage>
</organism>
<dbReference type="KEGG" id="lrs:PX52LOC_02973"/>
<evidence type="ECO:0000313" key="1">
    <source>
        <dbReference type="EMBL" id="QEL16035.1"/>
    </source>
</evidence>
<reference evidence="2" key="1">
    <citation type="submission" date="2019-08" db="EMBL/GenBank/DDBJ databases">
        <title>Limnoglobus roseus gen. nov., sp. nov., a novel freshwater planctomycete with a giant genome from the family Gemmataceae.</title>
        <authorList>
            <person name="Kulichevskaya I.S."/>
            <person name="Naumoff D.G."/>
            <person name="Miroshnikov K."/>
            <person name="Ivanova A."/>
            <person name="Philippov D.A."/>
            <person name="Hakobyan A."/>
            <person name="Rijpstra I.C."/>
            <person name="Sinninghe Damste J.S."/>
            <person name="Liesack W."/>
            <person name="Dedysh S.N."/>
        </authorList>
    </citation>
    <scope>NUCLEOTIDE SEQUENCE [LARGE SCALE GENOMIC DNA]</scope>
    <source>
        <strain evidence="2">PX52</strain>
    </source>
</reference>
<dbReference type="OrthoDB" id="279978at2"/>
<dbReference type="RefSeq" id="WP_149110801.1">
    <property type="nucleotide sequence ID" value="NZ_CP042425.1"/>
</dbReference>